<keyword evidence="10" id="KW-1185">Reference proteome</keyword>
<dbReference type="SUPFAM" id="SSF54534">
    <property type="entry name" value="FKBP-like"/>
    <property type="match status" value="1"/>
</dbReference>
<dbReference type="EMBL" id="CP080507">
    <property type="protein sequence ID" value="QYM78631.1"/>
    <property type="molecule type" value="Genomic_DNA"/>
</dbReference>
<name>A0A8F9TT84_9BACT</name>
<evidence type="ECO:0000259" key="8">
    <source>
        <dbReference type="PROSITE" id="PS50059"/>
    </source>
</evidence>
<evidence type="ECO:0000256" key="1">
    <source>
        <dbReference type="ARBA" id="ARBA00000971"/>
    </source>
</evidence>
<keyword evidence="4 5" id="KW-0413">Isomerase</keyword>
<comment type="similarity">
    <text evidence="2 6">Belongs to the FKBP-type PPIase family.</text>
</comment>
<protein>
    <recommendedName>
        <fullName evidence="6">Peptidyl-prolyl cis-trans isomerase</fullName>
        <ecNumber evidence="6">5.2.1.8</ecNumber>
    </recommendedName>
</protein>
<dbReference type="GO" id="GO:0003755">
    <property type="term" value="F:peptidyl-prolyl cis-trans isomerase activity"/>
    <property type="evidence" value="ECO:0007669"/>
    <property type="project" value="UniProtKB-UniRule"/>
</dbReference>
<dbReference type="Gene3D" id="3.10.50.40">
    <property type="match status" value="1"/>
</dbReference>
<comment type="catalytic activity">
    <reaction evidence="1 5 6">
        <text>[protein]-peptidylproline (omega=180) = [protein]-peptidylproline (omega=0)</text>
        <dbReference type="Rhea" id="RHEA:16237"/>
        <dbReference type="Rhea" id="RHEA-COMP:10747"/>
        <dbReference type="Rhea" id="RHEA-COMP:10748"/>
        <dbReference type="ChEBI" id="CHEBI:83833"/>
        <dbReference type="ChEBI" id="CHEBI:83834"/>
        <dbReference type="EC" id="5.2.1.8"/>
    </reaction>
</comment>
<gene>
    <name evidence="9" type="ORF">K0B96_15205</name>
</gene>
<reference evidence="9" key="1">
    <citation type="submission" date="2021-08" db="EMBL/GenBank/DDBJ databases">
        <title>Genome of a novel bacterium of the phylum Verrucomicrobia, Oleiharenicola sp. KSB-15.</title>
        <authorList>
            <person name="Chung J.-H."/>
            <person name="Ahn J.-H."/>
            <person name="Yoon Y."/>
            <person name="Kim D.-Y."/>
            <person name="An S.-H."/>
            <person name="Park I."/>
            <person name="Yeon J."/>
        </authorList>
    </citation>
    <scope>NUCLEOTIDE SEQUENCE</scope>
    <source>
        <strain evidence="9">KSB-15</strain>
    </source>
</reference>
<proteinExistence type="inferred from homology"/>
<dbReference type="Proteomes" id="UP000825051">
    <property type="component" value="Chromosome"/>
</dbReference>
<dbReference type="InterPro" id="IPR001179">
    <property type="entry name" value="PPIase_FKBP_dom"/>
</dbReference>
<evidence type="ECO:0000256" key="6">
    <source>
        <dbReference type="RuleBase" id="RU003915"/>
    </source>
</evidence>
<dbReference type="EC" id="5.2.1.8" evidence="6"/>
<evidence type="ECO:0000313" key="10">
    <source>
        <dbReference type="Proteomes" id="UP000825051"/>
    </source>
</evidence>
<evidence type="ECO:0000313" key="9">
    <source>
        <dbReference type="EMBL" id="QYM78631.1"/>
    </source>
</evidence>
<evidence type="ECO:0000256" key="2">
    <source>
        <dbReference type="ARBA" id="ARBA00006577"/>
    </source>
</evidence>
<accession>A0A8F9TT84</accession>
<evidence type="ECO:0000256" key="5">
    <source>
        <dbReference type="PROSITE-ProRule" id="PRU00277"/>
    </source>
</evidence>
<feature type="signal peptide" evidence="7">
    <location>
        <begin position="1"/>
        <end position="23"/>
    </location>
</feature>
<dbReference type="PANTHER" id="PTHR43811">
    <property type="entry name" value="FKBP-TYPE PEPTIDYL-PROLYL CIS-TRANS ISOMERASE FKPA"/>
    <property type="match status" value="1"/>
</dbReference>
<dbReference type="KEGG" id="ole:K0B96_15205"/>
<keyword evidence="3 5" id="KW-0697">Rotamase</keyword>
<dbReference type="FunFam" id="3.10.50.40:FF:000006">
    <property type="entry name" value="Peptidyl-prolyl cis-trans isomerase"/>
    <property type="match status" value="1"/>
</dbReference>
<organism evidence="9 10">
    <name type="scientific">Horticoccus luteus</name>
    <dbReference type="NCBI Taxonomy" id="2862869"/>
    <lineage>
        <taxon>Bacteria</taxon>
        <taxon>Pseudomonadati</taxon>
        <taxon>Verrucomicrobiota</taxon>
        <taxon>Opitutia</taxon>
        <taxon>Opitutales</taxon>
        <taxon>Opitutaceae</taxon>
        <taxon>Horticoccus</taxon>
    </lineage>
</organism>
<dbReference type="Pfam" id="PF00254">
    <property type="entry name" value="FKBP_C"/>
    <property type="match status" value="1"/>
</dbReference>
<evidence type="ECO:0000256" key="4">
    <source>
        <dbReference type="ARBA" id="ARBA00023235"/>
    </source>
</evidence>
<evidence type="ECO:0000256" key="7">
    <source>
        <dbReference type="SAM" id="SignalP"/>
    </source>
</evidence>
<evidence type="ECO:0000256" key="3">
    <source>
        <dbReference type="ARBA" id="ARBA00023110"/>
    </source>
</evidence>
<dbReference type="PROSITE" id="PS50059">
    <property type="entry name" value="FKBP_PPIASE"/>
    <property type="match status" value="1"/>
</dbReference>
<feature type="chain" id="PRO_5034331889" description="Peptidyl-prolyl cis-trans isomerase" evidence="7">
    <location>
        <begin position="24"/>
        <end position="156"/>
    </location>
</feature>
<feature type="domain" description="PPIase FKBP-type" evidence="8">
    <location>
        <begin position="66"/>
        <end position="154"/>
    </location>
</feature>
<keyword evidence="7" id="KW-0732">Signal</keyword>
<dbReference type="AlphaFoldDB" id="A0A8F9TT84"/>
<sequence length="156" mass="17653">MRFSRTCFVVLISALLGLPMLRAQREKIPPDDLEIVEKNWPDAKKTVTGMRYEILEAGHGESPKPGAMVAVNYVGRLLDGKVFDEVSETQPPFKFRVGRDQVILGWDQILQLMKPGEKRLVIIPPELGYGSRGAPPRIPRNATLVFMIWLREVVNE</sequence>
<dbReference type="RefSeq" id="WP_220161735.1">
    <property type="nucleotide sequence ID" value="NZ_CP080507.1"/>
</dbReference>
<dbReference type="InterPro" id="IPR046357">
    <property type="entry name" value="PPIase_dom_sf"/>
</dbReference>
<dbReference type="PANTHER" id="PTHR43811:SF19">
    <property type="entry name" value="39 KDA FK506-BINDING NUCLEAR PROTEIN"/>
    <property type="match status" value="1"/>
</dbReference>